<keyword evidence="6" id="KW-0540">Nuclease</keyword>
<feature type="compositionally biased region" description="Polar residues" evidence="4">
    <location>
        <begin position="78"/>
        <end position="91"/>
    </location>
</feature>
<dbReference type="PANTHER" id="PTHR30408:SF12">
    <property type="entry name" value="TYPE I RESTRICTION ENZYME MJAVIII SPECIFICITY SUBUNIT"/>
    <property type="match status" value="1"/>
</dbReference>
<proteinExistence type="inferred from homology"/>
<evidence type="ECO:0000313" key="7">
    <source>
        <dbReference type="Proteomes" id="UP001155241"/>
    </source>
</evidence>
<dbReference type="EC" id="3.1.21.-" evidence="6"/>
<dbReference type="RefSeq" id="WP_252850767.1">
    <property type="nucleotide sequence ID" value="NZ_JAMXLR010000006.1"/>
</dbReference>
<dbReference type="GO" id="GO:0003677">
    <property type="term" value="F:DNA binding"/>
    <property type="evidence" value="ECO:0007669"/>
    <property type="project" value="UniProtKB-KW"/>
</dbReference>
<keyword evidence="2" id="KW-0680">Restriction system</keyword>
<feature type="region of interest" description="Disordered" evidence="4">
    <location>
        <begin position="69"/>
        <end position="100"/>
    </location>
</feature>
<dbReference type="InterPro" id="IPR052021">
    <property type="entry name" value="Type-I_RS_S_subunit"/>
</dbReference>
<evidence type="ECO:0000256" key="1">
    <source>
        <dbReference type="ARBA" id="ARBA00010923"/>
    </source>
</evidence>
<comment type="similarity">
    <text evidence="1">Belongs to the type-I restriction system S methylase family.</text>
</comment>
<dbReference type="InterPro" id="IPR044946">
    <property type="entry name" value="Restrct_endonuc_typeI_TRD_sf"/>
</dbReference>
<keyword evidence="3" id="KW-0238">DNA-binding</keyword>
<keyword evidence="6" id="KW-0378">Hydrolase</keyword>
<feature type="domain" description="Type I restriction modification DNA specificity" evidence="5">
    <location>
        <begin position="370"/>
        <end position="469"/>
    </location>
</feature>
<protein>
    <submittedName>
        <fullName evidence="6">Restriction endonuclease subunit S</fullName>
        <ecNumber evidence="6">3.1.21.-</ecNumber>
    </submittedName>
</protein>
<dbReference type="AlphaFoldDB" id="A0A9X2JEI2"/>
<dbReference type="Gene3D" id="3.90.220.20">
    <property type="entry name" value="DNA methylase specificity domains"/>
    <property type="match status" value="2"/>
</dbReference>
<evidence type="ECO:0000256" key="2">
    <source>
        <dbReference type="ARBA" id="ARBA00022747"/>
    </source>
</evidence>
<dbReference type="EMBL" id="JAMXLR010000006">
    <property type="protein sequence ID" value="MCO6042671.1"/>
    <property type="molecule type" value="Genomic_DNA"/>
</dbReference>
<keyword evidence="6" id="KW-0255">Endonuclease</keyword>
<reference evidence="6" key="1">
    <citation type="submission" date="2022-06" db="EMBL/GenBank/DDBJ databases">
        <title>Aeoliella straminimaris, a novel planctomycete from sediments.</title>
        <authorList>
            <person name="Vitorino I.R."/>
            <person name="Lage O.M."/>
        </authorList>
    </citation>
    <scope>NUCLEOTIDE SEQUENCE</scope>
    <source>
        <strain evidence="6">ICT_H6.2</strain>
    </source>
</reference>
<dbReference type="GO" id="GO:0004519">
    <property type="term" value="F:endonuclease activity"/>
    <property type="evidence" value="ECO:0007669"/>
    <property type="project" value="UniProtKB-KW"/>
</dbReference>
<organism evidence="6 7">
    <name type="scientific">Aeoliella straminimaris</name>
    <dbReference type="NCBI Taxonomy" id="2954799"/>
    <lineage>
        <taxon>Bacteria</taxon>
        <taxon>Pseudomonadati</taxon>
        <taxon>Planctomycetota</taxon>
        <taxon>Planctomycetia</taxon>
        <taxon>Pirellulales</taxon>
        <taxon>Lacipirellulaceae</taxon>
        <taxon>Aeoliella</taxon>
    </lineage>
</organism>
<accession>A0A9X2JEI2</accession>
<dbReference type="Pfam" id="PF01420">
    <property type="entry name" value="Methylase_S"/>
    <property type="match status" value="1"/>
</dbReference>
<dbReference type="Proteomes" id="UP001155241">
    <property type="component" value="Unassembled WGS sequence"/>
</dbReference>
<dbReference type="GO" id="GO:0009307">
    <property type="term" value="P:DNA restriction-modification system"/>
    <property type="evidence" value="ECO:0007669"/>
    <property type="project" value="UniProtKB-KW"/>
</dbReference>
<evidence type="ECO:0000259" key="5">
    <source>
        <dbReference type="Pfam" id="PF01420"/>
    </source>
</evidence>
<evidence type="ECO:0000256" key="4">
    <source>
        <dbReference type="SAM" id="MobiDB-lite"/>
    </source>
</evidence>
<dbReference type="InterPro" id="IPR000055">
    <property type="entry name" value="Restrct_endonuc_typeI_TRD"/>
</dbReference>
<sequence length="518" mass="57889">MSDDCRFQSAFATAEEFSSIEVFAAASTEVYSGAHRLDGEYYGDDGYRAKHSLERSGFPRGQLQDTSAVFQPGLCGPNSESQAHRGTSQRSPRSRGGRTYVDDKETGVLFLTTADMLQARFDSPRYISRVLSSSVLRIQPGCILISGSGTIGNTVLATDDFSDAYVSHDAFRVTPNDHSDLGMLYCFFQSNAGQFLLTRNKSGGVVEHIYEHDLNTLVIPLLPRAFRKELTRLIDESCHLRVNANKLIDEAIADVQHQCYLPDLSHFMSGRTPDAEPLTFIHSAKARLFPEDAQFGERRLDATYHEPAAVALAKYILSHDRGCQLGQVLTAVRNSTLRKRNYVDDPELGVALIGGKQLMQWRPQGLKYLSSSLTRNLEKETVESGWTIVSCGGTLGRCQYIHRNFEGWAMSQDVMRIIPDKDKIAPGFIYAFLSSAYGQTQIHCRGYGSVIPRLRDFQFNTIAIPVPDDRGESIHEKIVAAYEARGEAHDREDEAFRLFDSAIERGRAYTEAEWGSEY</sequence>
<comment type="caution">
    <text evidence="6">The sequence shown here is derived from an EMBL/GenBank/DDBJ whole genome shotgun (WGS) entry which is preliminary data.</text>
</comment>
<name>A0A9X2JEI2_9BACT</name>
<evidence type="ECO:0000313" key="6">
    <source>
        <dbReference type="EMBL" id="MCO6042671.1"/>
    </source>
</evidence>
<gene>
    <name evidence="6" type="ORF">NG895_02015</name>
</gene>
<keyword evidence="7" id="KW-1185">Reference proteome</keyword>
<dbReference type="PANTHER" id="PTHR30408">
    <property type="entry name" value="TYPE-1 RESTRICTION ENZYME ECOKI SPECIFICITY PROTEIN"/>
    <property type="match status" value="1"/>
</dbReference>
<dbReference type="GO" id="GO:0016787">
    <property type="term" value="F:hydrolase activity"/>
    <property type="evidence" value="ECO:0007669"/>
    <property type="project" value="UniProtKB-KW"/>
</dbReference>
<dbReference type="SUPFAM" id="SSF116734">
    <property type="entry name" value="DNA methylase specificity domain"/>
    <property type="match status" value="2"/>
</dbReference>
<evidence type="ECO:0000256" key="3">
    <source>
        <dbReference type="ARBA" id="ARBA00023125"/>
    </source>
</evidence>